<keyword evidence="2" id="KW-0677">Repeat</keyword>
<evidence type="ECO:0000259" key="3">
    <source>
        <dbReference type="Pfam" id="PF23598"/>
    </source>
</evidence>
<dbReference type="AlphaFoldDB" id="A0ABC9AS44"/>
<dbReference type="InterPro" id="IPR056789">
    <property type="entry name" value="LRR_R13L1-DRL21"/>
</dbReference>
<evidence type="ECO:0000259" key="4">
    <source>
        <dbReference type="Pfam" id="PF25019"/>
    </source>
</evidence>
<evidence type="ECO:0000256" key="1">
    <source>
        <dbReference type="ARBA" id="ARBA00022614"/>
    </source>
</evidence>
<dbReference type="Pfam" id="PF23598">
    <property type="entry name" value="LRR_14"/>
    <property type="match status" value="1"/>
</dbReference>
<dbReference type="Gene3D" id="3.80.10.10">
    <property type="entry name" value="Ribonuclease Inhibitor"/>
    <property type="match status" value="3"/>
</dbReference>
<keyword evidence="1" id="KW-0433">Leucine-rich repeat</keyword>
<dbReference type="InterPro" id="IPR025875">
    <property type="entry name" value="Leu-rich_rpt_4"/>
</dbReference>
<gene>
    <name evidence="5" type="ORF">URODEC1_LOCUS57571</name>
</gene>
<name>A0ABC9AS44_9POAL</name>
<evidence type="ECO:0000313" key="5">
    <source>
        <dbReference type="EMBL" id="CAL4984605.1"/>
    </source>
</evidence>
<evidence type="ECO:0000256" key="2">
    <source>
        <dbReference type="ARBA" id="ARBA00022737"/>
    </source>
</evidence>
<accession>A0ABC9AS44</accession>
<organism evidence="5 6">
    <name type="scientific">Urochloa decumbens</name>
    <dbReference type="NCBI Taxonomy" id="240449"/>
    <lineage>
        <taxon>Eukaryota</taxon>
        <taxon>Viridiplantae</taxon>
        <taxon>Streptophyta</taxon>
        <taxon>Embryophyta</taxon>
        <taxon>Tracheophyta</taxon>
        <taxon>Spermatophyta</taxon>
        <taxon>Magnoliopsida</taxon>
        <taxon>Liliopsida</taxon>
        <taxon>Poales</taxon>
        <taxon>Poaceae</taxon>
        <taxon>PACMAD clade</taxon>
        <taxon>Panicoideae</taxon>
        <taxon>Panicodae</taxon>
        <taxon>Paniceae</taxon>
        <taxon>Melinidinae</taxon>
        <taxon>Urochloa</taxon>
    </lineage>
</organism>
<dbReference type="EMBL" id="OZ075132">
    <property type="protein sequence ID" value="CAL4984605.1"/>
    <property type="molecule type" value="Genomic_DNA"/>
</dbReference>
<reference evidence="6" key="1">
    <citation type="submission" date="2024-06" db="EMBL/GenBank/DDBJ databases">
        <authorList>
            <person name="Ryan C."/>
        </authorList>
    </citation>
    <scope>NUCLEOTIDE SEQUENCE [LARGE SCALE GENOMIC DNA]</scope>
</reference>
<dbReference type="InterPro" id="IPR032675">
    <property type="entry name" value="LRR_dom_sf"/>
</dbReference>
<proteinExistence type="predicted"/>
<dbReference type="InterPro" id="IPR055414">
    <property type="entry name" value="LRR_R13L4/SHOC2-like"/>
</dbReference>
<dbReference type="PANTHER" id="PTHR47186">
    <property type="entry name" value="LEUCINE-RICH REPEAT-CONTAINING PROTEIN 57"/>
    <property type="match status" value="1"/>
</dbReference>
<dbReference type="InterPro" id="IPR003591">
    <property type="entry name" value="Leu-rich_rpt_typical-subtyp"/>
</dbReference>
<dbReference type="SUPFAM" id="SSF52058">
    <property type="entry name" value="L domain-like"/>
    <property type="match status" value="2"/>
</dbReference>
<dbReference type="Proteomes" id="UP001497457">
    <property type="component" value="Chromosome 22rd"/>
</dbReference>
<dbReference type="Pfam" id="PF25019">
    <property type="entry name" value="LRR_R13L1-DRL21"/>
    <property type="match status" value="1"/>
</dbReference>
<evidence type="ECO:0000313" key="6">
    <source>
        <dbReference type="Proteomes" id="UP001497457"/>
    </source>
</evidence>
<reference evidence="5 6" key="2">
    <citation type="submission" date="2024-10" db="EMBL/GenBank/DDBJ databases">
        <authorList>
            <person name="Ryan C."/>
        </authorList>
    </citation>
    <scope>NUCLEOTIDE SEQUENCE [LARGE SCALE GENOMIC DNA]</scope>
</reference>
<feature type="domain" description="Disease resistance R13L4/SHOC-2-like LRR" evidence="3">
    <location>
        <begin position="70"/>
        <end position="207"/>
    </location>
</feature>
<protein>
    <submittedName>
        <fullName evidence="5">Uncharacterized protein</fullName>
    </submittedName>
</protein>
<feature type="domain" description="R13L1/DRL21-like LRR repeat region" evidence="4">
    <location>
        <begin position="373"/>
        <end position="487"/>
    </location>
</feature>
<keyword evidence="6" id="KW-1185">Reference proteome</keyword>
<sequence length="747" mass="83259">MHDLVHDLARLIMDHGIIDGSKHGTVAESGSRYALLTDCSKALESYTSTPENIKALLFVHYGKIDARGRTFSSSKSLQVLDLSGCSIEELPGCIGELVQLRYLKAQNIESGMIPDCFSNLSELIYLNISGSGILALPESIGALTDLMYLDISDCTLLGWLPASFKNLKRLVHLDLSNSWCQFDISEVLLLGGLTNLEYLNLSLDGSHLSHLTFLQIKIGTALYGVRDIIDSITDNLIELRYLGLSNALHQTDGYWGPFKFSLLEKICTLSNLEHLDLSHNYAIVRVPDNIGSLKKLHTLDLSGCRQLTGLPECILEMDSLKVLNVTGCSELKYQPAAPASQSQTFTFLPHFQVRAQVDGSSSDIAVLRHADPEELHISSLDNVKSAEEARSIKLTQKQGMGSLALEWTIGAGRSVEDMELLAALVPPRKLKKFRIKGYNSSCFPEWVMDIALYLPDITKIELCDVPEIIFLPPLGQLPNLKELVMEGLDSITTIGDSFCGGARAFPQLTKFRICNMINLEEWNTVYLCGKSGVKKFMFPKLQHLSICYCLKLRLKPCPPKARIWEIENSVHVLSSLRYGRKTTSIASSSAASATAAAAAAITQLRIIRCTDMTYLSPKIIPNLSSIKSLWLEDIIALDKIPEWLGSFVALQELVITRCTDMGLRNLKHLTSLRLLSLKECPSITSLPEWPESCLKELVISDCTGITYLPRSILTNLKRLYIYYCPELAYWCKENMKQFHHIEDKKSF</sequence>
<dbReference type="PANTHER" id="PTHR47186:SF3">
    <property type="entry name" value="OS09G0267800 PROTEIN"/>
    <property type="match status" value="1"/>
</dbReference>
<dbReference type="SMART" id="SM00369">
    <property type="entry name" value="LRR_TYP"/>
    <property type="match status" value="3"/>
</dbReference>
<dbReference type="Pfam" id="PF12799">
    <property type="entry name" value="LRR_4"/>
    <property type="match status" value="1"/>
</dbReference>